<keyword evidence="5" id="KW-1185">Reference proteome</keyword>
<dbReference type="InterPro" id="IPR008979">
    <property type="entry name" value="Galactose-bd-like_sf"/>
</dbReference>
<evidence type="ECO:0000256" key="1">
    <source>
        <dbReference type="ARBA" id="ARBA00022729"/>
    </source>
</evidence>
<protein>
    <recommendedName>
        <fullName evidence="3">F5/8 type C domain-containing protein</fullName>
    </recommendedName>
</protein>
<proteinExistence type="predicted"/>
<dbReference type="Proteomes" id="UP001470230">
    <property type="component" value="Unassembled WGS sequence"/>
</dbReference>
<dbReference type="Gene3D" id="3.20.20.70">
    <property type="entry name" value="Aldolase class I"/>
    <property type="match status" value="1"/>
</dbReference>
<evidence type="ECO:0000259" key="3">
    <source>
        <dbReference type="Pfam" id="PF00754"/>
    </source>
</evidence>
<dbReference type="Gene3D" id="2.60.120.260">
    <property type="entry name" value="Galactose-binding domain-like"/>
    <property type="match status" value="1"/>
</dbReference>
<name>A0ABR2J2V6_9EUKA</name>
<feature type="domain" description="F5/8 type C" evidence="3">
    <location>
        <begin position="354"/>
        <end position="440"/>
    </location>
</feature>
<reference evidence="4 5" key="1">
    <citation type="submission" date="2024-04" db="EMBL/GenBank/DDBJ databases">
        <title>Tritrichomonas musculus Genome.</title>
        <authorList>
            <person name="Alves-Ferreira E."/>
            <person name="Grigg M."/>
            <person name="Lorenzi H."/>
            <person name="Galac M."/>
        </authorList>
    </citation>
    <scope>NUCLEOTIDE SEQUENCE [LARGE SCALE GENOMIC DNA]</scope>
    <source>
        <strain evidence="4 5">EAF2021</strain>
    </source>
</reference>
<dbReference type="InterPro" id="IPR017853">
    <property type="entry name" value="GH"/>
</dbReference>
<dbReference type="Gene3D" id="2.60.40.1220">
    <property type="match status" value="2"/>
</dbReference>
<keyword evidence="1 2" id="KW-0732">Signal</keyword>
<evidence type="ECO:0000313" key="4">
    <source>
        <dbReference type="EMBL" id="KAK8872209.1"/>
    </source>
</evidence>
<evidence type="ECO:0000256" key="2">
    <source>
        <dbReference type="SAM" id="SignalP"/>
    </source>
</evidence>
<dbReference type="SUPFAM" id="SSF51445">
    <property type="entry name" value="(Trans)glycosidases"/>
    <property type="match status" value="1"/>
</dbReference>
<gene>
    <name evidence="4" type="ORF">M9Y10_007974</name>
</gene>
<comment type="caution">
    <text evidence="4">The sequence shown here is derived from an EMBL/GenBank/DDBJ whole genome shotgun (WGS) entry which is preliminary data.</text>
</comment>
<dbReference type="Pfam" id="PF00754">
    <property type="entry name" value="F5_F8_type_C"/>
    <property type="match status" value="1"/>
</dbReference>
<accession>A0ABR2J2V6</accession>
<dbReference type="InterPro" id="IPR000421">
    <property type="entry name" value="FA58C"/>
</dbReference>
<feature type="chain" id="PRO_5046223731" description="F5/8 type C domain-containing protein" evidence="2">
    <location>
        <begin position="19"/>
        <end position="1400"/>
    </location>
</feature>
<evidence type="ECO:0000313" key="5">
    <source>
        <dbReference type="Proteomes" id="UP001470230"/>
    </source>
</evidence>
<sequence length="1400" mass="163648">MIALILLLQIQVFPKVQHSILKTKLPVENFRKSNFDQIFDNSNYILDPLTVEVAKAMKETEIIIKFNRPVILKDSNFTIANVSIKNSSLLSDQRTVKLFTTPMKNKEIYNLLVECVKDNYDNEITTTVSFQYFSHNIISYYRGEFTESSRTFSEEPITTDSFTIRMKVRKFNGVKNSILFQSEDDTISIKITDNNHITFKVHSMTVTSQTELNESIHFVTFVRESNSYLKIYFERELNAAEWDKNMETTITLHNLILNKNDVVYNYVKIFNYGLKMTEISAEEISIKNQFIERVFSISNDHVRTIEINNFRTDELTTIFPEEGSEEFFFSIPEKIENNEKMPIPIDRTNWTVTSNSEESVTLGAKEGPAGNLIDGNIGTIWHSKYNNKEGGHDDRADKKDPFQVTFDFGKDIFFKSFSYTPRQEGVNGRINHYEVYVARTIEELNESILLHKYDVKGDFSYPTLAPIFVNFSCQQFARFVALLSVDHDGYGSGADFNLYDHYAPVQSVEIRSSEIELDRYEISQTEHGQFLTFYYKPFLFRFVQFNITVEYELQNEKHYIEKEIKIQIPQEKVNDIQIEYLDLDRIVISNDDKEKSWSHPFVDSTRSDLLSKYIITLGQPVYISSFFTGCRFPFSDSQIVDNLVFHRYQSGKKFSQLKLEENSTYRCWKTVIGTSRSQSIEVIRSDFFSYITDISVENKFRKQYNSWYDWMLTITESNILTSFKEIEKGCTQHGVKPLDSYVIDDGWNNYNYWSLLYFVYDISRSGTSFNNVGFWSINNKFPDNFDKPSKFAQSVSSNFGVWLGPRGGYNFNYQFAHMIESYGFGYYNSESGDVDVASTKYTNKLKDFLIDWIKQYKVNYFKLDGWLLKPCKNKDHDHVVGGYDGVYQYTDYWERYIEVFEEMRKAADEHDVKNLWISLTCYINPSPFHLQWANSIWLQISGDIGYTKLTKDDTYADQMLNYRDNVYYEFYNIYQFQLPQQSIYNHDPIYGKTNTPLAKSLDDEEFRKFLLMCGMRGTSFFELYYTYSMIDEGDKWYVNSEVLNYIEKRHHVLKNSQIFGGRPAEGDVYGYSAWSENCGTIAIRNPSGEVKEYTIKLNREIGVPEKVPTTYRKIVFRINTIEDLNEGKPQNYNDEIKVTLQPREVRIIDFEPTPDTECAEVEVIRAIDQKEIQIRFNKKIKFDVANYEFNNDIKIESGKRRGDLRTVSLYLQQNLVNNTEYVITLKNVSDSIGNVLNTNLNYIYMSENLIVSIQNEIGPFESDSCLSSTEFKVDSFTVHLNIKKRNDENEILLNDAENEVTIEIIDRKVKFTVKSVSVESKEEIHGDESVKITCVRERNTMIKIYINGELSNSNFNENQREVTFLRKIQICRSSAVYGSLFVASYGYSYNEVMSLNDEKE</sequence>
<feature type="signal peptide" evidence="2">
    <location>
        <begin position="1"/>
        <end position="18"/>
    </location>
</feature>
<dbReference type="InterPro" id="IPR014755">
    <property type="entry name" value="Cu-Rt/internalin_Ig-like"/>
</dbReference>
<dbReference type="SUPFAM" id="SSF49785">
    <property type="entry name" value="Galactose-binding domain-like"/>
    <property type="match status" value="1"/>
</dbReference>
<dbReference type="EMBL" id="JAPFFF010000013">
    <property type="protein sequence ID" value="KAK8872209.1"/>
    <property type="molecule type" value="Genomic_DNA"/>
</dbReference>
<organism evidence="4 5">
    <name type="scientific">Tritrichomonas musculus</name>
    <dbReference type="NCBI Taxonomy" id="1915356"/>
    <lineage>
        <taxon>Eukaryota</taxon>
        <taxon>Metamonada</taxon>
        <taxon>Parabasalia</taxon>
        <taxon>Tritrichomonadida</taxon>
        <taxon>Tritrichomonadidae</taxon>
        <taxon>Tritrichomonas</taxon>
    </lineage>
</organism>
<dbReference type="InterPro" id="IPR013785">
    <property type="entry name" value="Aldolase_TIM"/>
</dbReference>